<dbReference type="RefSeq" id="WP_092730122.1">
    <property type="nucleotide sequence ID" value="NZ_FMXE01000015.1"/>
</dbReference>
<keyword evidence="2" id="KW-1185">Reference proteome</keyword>
<organism evidence="1 2">
    <name type="scientific">Algoriphagus alkaliphilus</name>
    <dbReference type="NCBI Taxonomy" id="279824"/>
    <lineage>
        <taxon>Bacteria</taxon>
        <taxon>Pseudomonadati</taxon>
        <taxon>Bacteroidota</taxon>
        <taxon>Cytophagia</taxon>
        <taxon>Cytophagales</taxon>
        <taxon>Cyclobacteriaceae</taxon>
        <taxon>Algoriphagus</taxon>
    </lineage>
</organism>
<proteinExistence type="predicted"/>
<evidence type="ECO:0000313" key="2">
    <source>
        <dbReference type="Proteomes" id="UP000198756"/>
    </source>
</evidence>
<dbReference type="Proteomes" id="UP000198756">
    <property type="component" value="Unassembled WGS sequence"/>
</dbReference>
<protein>
    <submittedName>
        <fullName evidence="1">Uncharacterized protein</fullName>
    </submittedName>
</protein>
<gene>
    <name evidence="1" type="ORF">SAMN03080617_02336</name>
</gene>
<dbReference type="STRING" id="279824.SAMN03080617_02336"/>
<evidence type="ECO:0000313" key="1">
    <source>
        <dbReference type="EMBL" id="SDA79218.1"/>
    </source>
</evidence>
<sequence length="91" mass="10265">MRILGLIAGYAVTFLLTGWLQLRSTVVSHRHEQGSSYSLVELSWSRSLPSNTKDVRPSNDTTGYFSSWHLLPVGLVRYPDFGTFDFLKNGD</sequence>
<reference evidence="2" key="1">
    <citation type="submission" date="2016-10" db="EMBL/GenBank/DDBJ databases">
        <authorList>
            <person name="Varghese N."/>
            <person name="Submissions S."/>
        </authorList>
    </citation>
    <scope>NUCLEOTIDE SEQUENCE [LARGE SCALE GENOMIC DNA]</scope>
    <source>
        <strain evidence="2">DSM 22703</strain>
    </source>
</reference>
<dbReference type="AlphaFoldDB" id="A0A1G5Y925"/>
<accession>A0A1G5Y925</accession>
<dbReference type="EMBL" id="FMXE01000015">
    <property type="protein sequence ID" value="SDA79218.1"/>
    <property type="molecule type" value="Genomic_DNA"/>
</dbReference>
<name>A0A1G5Y925_9BACT</name>